<protein>
    <submittedName>
        <fullName evidence="1">EthD domain-containing protein</fullName>
    </submittedName>
</protein>
<sequence>MIKLIYALRRRNDFSLQAFHERWLVHGRLVTEVAAAIRASDYFQSHTIDAPVNVQLAAMRGITAPPFDGVAEIWWTSLDELMIGAASREGQAAYARLLEDERQFIDLANSSIFLTEEHTIFGNRGRR</sequence>
<keyword evidence="2" id="KW-1185">Reference proteome</keyword>
<gene>
    <name evidence="1" type="ORF">JHL16_02365</name>
</gene>
<comment type="caution">
    <text evidence="1">The sequence shown here is derived from an EMBL/GenBank/DDBJ whole genome shotgun (WGS) entry which is preliminary data.</text>
</comment>
<reference evidence="1" key="1">
    <citation type="submission" date="2021-01" db="EMBL/GenBank/DDBJ databases">
        <authorList>
            <person name="Sun Q."/>
        </authorList>
    </citation>
    <scope>NUCLEOTIDE SEQUENCE</scope>
    <source>
        <strain evidence="1">YIM B02566</strain>
    </source>
</reference>
<proteinExistence type="predicted"/>
<dbReference type="Proteomes" id="UP000616151">
    <property type="component" value="Unassembled WGS sequence"/>
</dbReference>
<evidence type="ECO:0000313" key="1">
    <source>
        <dbReference type="EMBL" id="MBK1865182.1"/>
    </source>
</evidence>
<name>A0ACC5QXQ1_9HYPH</name>
<evidence type="ECO:0000313" key="2">
    <source>
        <dbReference type="Proteomes" id="UP000616151"/>
    </source>
</evidence>
<accession>A0ACC5QXQ1</accession>
<organism evidence="1 2">
    <name type="scientific">Taklimakanibacter albus</name>
    <dbReference type="NCBI Taxonomy" id="2800327"/>
    <lineage>
        <taxon>Bacteria</taxon>
        <taxon>Pseudomonadati</taxon>
        <taxon>Pseudomonadota</taxon>
        <taxon>Alphaproteobacteria</taxon>
        <taxon>Hyphomicrobiales</taxon>
        <taxon>Aestuariivirgaceae</taxon>
        <taxon>Taklimakanibacter</taxon>
    </lineage>
</organism>
<dbReference type="EMBL" id="JAENHL010000004">
    <property type="protein sequence ID" value="MBK1865182.1"/>
    <property type="molecule type" value="Genomic_DNA"/>
</dbReference>